<evidence type="ECO:0000313" key="5">
    <source>
        <dbReference type="EnsemblMetazoa" id="CJA05505.1"/>
    </source>
</evidence>
<dbReference type="PROSITE" id="PS50106">
    <property type="entry name" value="PDZ"/>
    <property type="match status" value="1"/>
</dbReference>
<name>H2VTX5_CAEJA</name>
<keyword evidence="2" id="KW-0472">Membrane</keyword>
<protein>
    <submittedName>
        <fullName evidence="5">PDZ domain-containing protein</fullName>
    </submittedName>
</protein>
<dbReference type="AlphaFoldDB" id="H2VTX5"/>
<dbReference type="CDD" id="cd00136">
    <property type="entry name" value="PDZ_canonical"/>
    <property type="match status" value="1"/>
</dbReference>
<dbReference type="EnsemblMetazoa" id="CJA05505.1">
    <property type="protein sequence ID" value="CJA05505.1"/>
    <property type="gene ID" value="WBGene00124709"/>
</dbReference>
<organism evidence="5 6">
    <name type="scientific">Caenorhabditis japonica</name>
    <dbReference type="NCBI Taxonomy" id="281687"/>
    <lineage>
        <taxon>Eukaryota</taxon>
        <taxon>Metazoa</taxon>
        <taxon>Ecdysozoa</taxon>
        <taxon>Nematoda</taxon>
        <taxon>Chromadorea</taxon>
        <taxon>Rhabditida</taxon>
        <taxon>Rhabditina</taxon>
        <taxon>Rhabditomorpha</taxon>
        <taxon>Rhabditoidea</taxon>
        <taxon>Rhabditidae</taxon>
        <taxon>Peloderinae</taxon>
        <taxon>Caenorhabditis</taxon>
    </lineage>
</organism>
<dbReference type="GO" id="GO:0043113">
    <property type="term" value="P:receptor clustering"/>
    <property type="evidence" value="ECO:0007669"/>
    <property type="project" value="TreeGrafter"/>
</dbReference>
<dbReference type="GO" id="GO:0030054">
    <property type="term" value="C:cell junction"/>
    <property type="evidence" value="ECO:0007669"/>
    <property type="project" value="TreeGrafter"/>
</dbReference>
<accession>H2VTX5</accession>
<dbReference type="Gene3D" id="2.30.42.10">
    <property type="match status" value="1"/>
</dbReference>
<evidence type="ECO:0000256" key="2">
    <source>
        <dbReference type="ARBA" id="ARBA00023136"/>
    </source>
</evidence>
<dbReference type="InterPro" id="IPR036034">
    <property type="entry name" value="PDZ_sf"/>
</dbReference>
<dbReference type="Pfam" id="PF00595">
    <property type="entry name" value="PDZ"/>
    <property type="match status" value="1"/>
</dbReference>
<dbReference type="HOGENOM" id="CLU_2063636_0_0_1"/>
<dbReference type="GO" id="GO:0019901">
    <property type="term" value="F:protein kinase binding"/>
    <property type="evidence" value="ECO:0007669"/>
    <property type="project" value="TreeGrafter"/>
</dbReference>
<dbReference type="GO" id="GO:0045197">
    <property type="term" value="P:establishment or maintenance of epithelial cell apical/basal polarity"/>
    <property type="evidence" value="ECO:0007669"/>
    <property type="project" value="TreeGrafter"/>
</dbReference>
<feature type="compositionally biased region" description="Low complexity" evidence="3">
    <location>
        <begin position="1"/>
        <end position="13"/>
    </location>
</feature>
<dbReference type="SUPFAM" id="SSF50156">
    <property type="entry name" value="PDZ domain-like"/>
    <property type="match status" value="1"/>
</dbReference>
<comment type="subcellular location">
    <subcellularLocation>
        <location evidence="1">Membrane</location>
    </subcellularLocation>
</comment>
<evidence type="ECO:0000259" key="4">
    <source>
        <dbReference type="PROSITE" id="PS50106"/>
    </source>
</evidence>
<reference evidence="6" key="1">
    <citation type="submission" date="2010-08" db="EMBL/GenBank/DDBJ databases">
        <authorList>
            <consortium name="Caenorhabditis japonica Sequencing Consortium"/>
            <person name="Wilson R.K."/>
        </authorList>
    </citation>
    <scope>NUCLEOTIDE SEQUENCE [LARGE SCALE GENOMIC DNA]</scope>
    <source>
        <strain evidence="6">DF5081</strain>
    </source>
</reference>
<dbReference type="GO" id="GO:0097120">
    <property type="term" value="P:receptor localization to synapse"/>
    <property type="evidence" value="ECO:0007669"/>
    <property type="project" value="TreeGrafter"/>
</dbReference>
<reference evidence="5" key="2">
    <citation type="submission" date="2012-11" db="UniProtKB">
        <authorList>
            <consortium name="EnsemblMetazoa"/>
        </authorList>
    </citation>
    <scope>IDENTIFICATION</scope>
    <source>
        <strain evidence="5">DF5081</strain>
    </source>
</reference>
<feature type="region of interest" description="Disordered" evidence="3">
    <location>
        <begin position="1"/>
        <end position="20"/>
    </location>
</feature>
<dbReference type="InParanoid" id="H2VTX5"/>
<dbReference type="Proteomes" id="UP000005237">
    <property type="component" value="Unassembled WGS sequence"/>
</dbReference>
<dbReference type="InterPro" id="IPR050614">
    <property type="entry name" value="Synaptic_Scaffolding_LAP-MAGUK"/>
</dbReference>
<dbReference type="STRING" id="281687.H2VTX5"/>
<dbReference type="PANTHER" id="PTHR23119:SF51">
    <property type="entry name" value="DISKS LARGE 1 TUMOR SUPPRESSOR PROTEIN"/>
    <property type="match status" value="1"/>
</dbReference>
<feature type="domain" description="PDZ" evidence="4">
    <location>
        <begin position="16"/>
        <end position="106"/>
    </location>
</feature>
<dbReference type="eggNOG" id="KOG3528">
    <property type="taxonomic scope" value="Eukaryota"/>
</dbReference>
<evidence type="ECO:0000256" key="1">
    <source>
        <dbReference type="ARBA" id="ARBA00004370"/>
    </source>
</evidence>
<dbReference type="GO" id="GO:0098609">
    <property type="term" value="P:cell-cell adhesion"/>
    <property type="evidence" value="ECO:0007669"/>
    <property type="project" value="TreeGrafter"/>
</dbReference>
<evidence type="ECO:0000313" key="6">
    <source>
        <dbReference type="Proteomes" id="UP000005237"/>
    </source>
</evidence>
<dbReference type="PANTHER" id="PTHR23119">
    <property type="entry name" value="DISCS LARGE"/>
    <property type="match status" value="1"/>
</dbReference>
<evidence type="ECO:0000256" key="3">
    <source>
        <dbReference type="SAM" id="MobiDB-lite"/>
    </source>
</evidence>
<sequence>MSSLSNIGGSSSNVHTIKIQKDPTGKLGLSFAGGTANDPAPNSHGDAGLFVTKVTPGSAAERCGLREGDKLIRANDINMVNASQDEAMQAIKKRETVELVVLRRTPSPVSRTSVSRPCE</sequence>
<proteinExistence type="predicted"/>
<dbReference type="InterPro" id="IPR001478">
    <property type="entry name" value="PDZ"/>
</dbReference>
<dbReference type="GO" id="GO:0016323">
    <property type="term" value="C:basolateral plasma membrane"/>
    <property type="evidence" value="ECO:0007669"/>
    <property type="project" value="TreeGrafter"/>
</dbReference>
<dbReference type="EnsemblMetazoa" id="CJA05505.2">
    <property type="protein sequence ID" value="CJA05505.2"/>
    <property type="gene ID" value="WBGene00124709"/>
</dbReference>
<dbReference type="SMART" id="SM00228">
    <property type="entry name" value="PDZ"/>
    <property type="match status" value="1"/>
</dbReference>
<keyword evidence="6" id="KW-1185">Reference proteome</keyword>